<evidence type="ECO:0000313" key="2">
    <source>
        <dbReference type="Proteomes" id="UP000002595"/>
    </source>
</evidence>
<evidence type="ECO:0008006" key="3">
    <source>
        <dbReference type="Google" id="ProtNLM"/>
    </source>
</evidence>
<dbReference type="KEGG" id="pis:Pisl_1025"/>
<dbReference type="RefSeq" id="WP_011762774.1">
    <property type="nucleotide sequence ID" value="NC_008701.1"/>
</dbReference>
<protein>
    <recommendedName>
        <fullName evidence="3">DUF5678 domain-containing protein</fullName>
    </recommendedName>
</protein>
<reference evidence="1" key="1">
    <citation type="submission" date="2006-12" db="EMBL/GenBank/DDBJ databases">
        <title>Complete sequence of Pyrobaculum islandicum DSM 4184.</title>
        <authorList>
            <person name="Copeland A."/>
            <person name="Lucas S."/>
            <person name="Lapidus A."/>
            <person name="Barry K."/>
            <person name="Detter J.C."/>
            <person name="Glavina del Rio T."/>
            <person name="Dalin E."/>
            <person name="Tice H."/>
            <person name="Pitluck S."/>
            <person name="Meincke L."/>
            <person name="Brettin T."/>
            <person name="Bruce D."/>
            <person name="Han C."/>
            <person name="Tapia R."/>
            <person name="Gilna P."/>
            <person name="Schmutz J."/>
            <person name="Larimer F."/>
            <person name="Land M."/>
            <person name="Hauser L."/>
            <person name="Kyrpides N."/>
            <person name="Mikhailova N."/>
            <person name="Cozen A.E."/>
            <person name="Fitz-Gibbon S.T."/>
            <person name="House C.H."/>
            <person name="Saltikov C."/>
            <person name="Lowe T."/>
            <person name="Richardson P."/>
        </authorList>
    </citation>
    <scope>NUCLEOTIDE SEQUENCE [LARGE SCALE GENOMIC DNA]</scope>
    <source>
        <strain evidence="1">DSM 4184</strain>
    </source>
</reference>
<dbReference type="GeneID" id="52278228"/>
<proteinExistence type="predicted"/>
<dbReference type="eggNOG" id="arCOG05587">
    <property type="taxonomic scope" value="Archaea"/>
</dbReference>
<dbReference type="Proteomes" id="UP000002595">
    <property type="component" value="Chromosome"/>
</dbReference>
<dbReference type="AlphaFoldDB" id="A1RTB7"/>
<dbReference type="OrthoDB" id="27292at2157"/>
<dbReference type="HOGENOM" id="CLU_211865_0_0_2"/>
<accession>A1RTB7</accession>
<evidence type="ECO:0000313" key="1">
    <source>
        <dbReference type="EMBL" id="ABL88199.1"/>
    </source>
</evidence>
<sequence length="55" mass="6350">MIEEVLQRWTEVAIKSGKKGWVLIKNGYIVGTFRERKDAILAAREPGIYLLIFVE</sequence>
<name>A1RTB7_PYRIL</name>
<dbReference type="EMBL" id="CP000504">
    <property type="protein sequence ID" value="ABL88199.1"/>
    <property type="molecule type" value="Genomic_DNA"/>
</dbReference>
<keyword evidence="2" id="KW-1185">Reference proteome</keyword>
<dbReference type="STRING" id="384616.Pisl_1025"/>
<gene>
    <name evidence="1" type="ordered locus">Pisl_1025</name>
</gene>
<organism evidence="1 2">
    <name type="scientific">Pyrobaculum islandicum (strain DSM 4184 / JCM 9189 / GEO3)</name>
    <dbReference type="NCBI Taxonomy" id="384616"/>
    <lineage>
        <taxon>Archaea</taxon>
        <taxon>Thermoproteota</taxon>
        <taxon>Thermoprotei</taxon>
        <taxon>Thermoproteales</taxon>
        <taxon>Thermoproteaceae</taxon>
        <taxon>Pyrobaculum</taxon>
    </lineage>
</organism>